<dbReference type="InterPro" id="IPR035979">
    <property type="entry name" value="RBD_domain_sf"/>
</dbReference>
<evidence type="ECO:0000256" key="1">
    <source>
        <dbReference type="ARBA" id="ARBA00022884"/>
    </source>
</evidence>
<feature type="compositionally biased region" description="Polar residues" evidence="3">
    <location>
        <begin position="1"/>
        <end position="12"/>
    </location>
</feature>
<dbReference type="PANTHER" id="PTHR15481:SF0">
    <property type="entry name" value="LD23870P-RELATED"/>
    <property type="match status" value="1"/>
</dbReference>
<dbReference type="RefSeq" id="XP_030378770.1">
    <property type="nucleotide sequence ID" value="XM_030522910.1"/>
</dbReference>
<feature type="compositionally biased region" description="Polar residues" evidence="3">
    <location>
        <begin position="752"/>
        <end position="762"/>
    </location>
</feature>
<feature type="compositionally biased region" description="Low complexity" evidence="3">
    <location>
        <begin position="18"/>
        <end position="35"/>
    </location>
</feature>
<dbReference type="GO" id="GO:0000398">
    <property type="term" value="P:mRNA splicing, via spliceosome"/>
    <property type="evidence" value="ECO:0007669"/>
    <property type="project" value="TreeGrafter"/>
</dbReference>
<dbReference type="SMART" id="SM00360">
    <property type="entry name" value="RRM"/>
    <property type="match status" value="1"/>
</dbReference>
<proteinExistence type="predicted"/>
<evidence type="ECO:0000256" key="2">
    <source>
        <dbReference type="PROSITE-ProRule" id="PRU00176"/>
    </source>
</evidence>
<gene>
    <name evidence="6" type="primary">LOC115627279</name>
</gene>
<evidence type="ECO:0000313" key="6">
    <source>
        <dbReference type="RefSeq" id="XP_030378770.1"/>
    </source>
</evidence>
<dbReference type="GeneID" id="115627279"/>
<dbReference type="AlphaFoldDB" id="A0A6J2TT67"/>
<dbReference type="InterPro" id="IPR012677">
    <property type="entry name" value="Nucleotide-bd_a/b_plait_sf"/>
</dbReference>
<dbReference type="InterPro" id="IPR003107">
    <property type="entry name" value="HAT"/>
</dbReference>
<organism evidence="5 6">
    <name type="scientific">Drosophila lebanonensis</name>
    <name type="common">Fruit fly</name>
    <name type="synonym">Scaptodrosophila lebanonensis</name>
    <dbReference type="NCBI Taxonomy" id="7225"/>
    <lineage>
        <taxon>Eukaryota</taxon>
        <taxon>Metazoa</taxon>
        <taxon>Ecdysozoa</taxon>
        <taxon>Arthropoda</taxon>
        <taxon>Hexapoda</taxon>
        <taxon>Insecta</taxon>
        <taxon>Pterygota</taxon>
        <taxon>Neoptera</taxon>
        <taxon>Endopterygota</taxon>
        <taxon>Diptera</taxon>
        <taxon>Brachycera</taxon>
        <taxon>Muscomorpha</taxon>
        <taxon>Ephydroidea</taxon>
        <taxon>Drosophilidae</taxon>
        <taxon>Scaptodrosophila</taxon>
    </lineage>
</organism>
<dbReference type="Gene3D" id="1.25.40.10">
    <property type="entry name" value="Tetratricopeptide repeat domain"/>
    <property type="match status" value="1"/>
</dbReference>
<dbReference type="GO" id="GO:0061574">
    <property type="term" value="C:ASAP complex"/>
    <property type="evidence" value="ECO:0007669"/>
    <property type="project" value="TreeGrafter"/>
</dbReference>
<dbReference type="SUPFAM" id="SSF48452">
    <property type="entry name" value="TPR-like"/>
    <property type="match status" value="1"/>
</dbReference>
<dbReference type="Gene3D" id="3.30.70.330">
    <property type="match status" value="1"/>
</dbReference>
<dbReference type="InterPro" id="IPR011990">
    <property type="entry name" value="TPR-like_helical_dom_sf"/>
</dbReference>
<keyword evidence="5" id="KW-1185">Reference proteome</keyword>
<protein>
    <submittedName>
        <fullName evidence="6">RNA-binding protein 4F</fullName>
    </submittedName>
</protein>
<dbReference type="SMART" id="SM00386">
    <property type="entry name" value="HAT"/>
    <property type="match status" value="3"/>
</dbReference>
<dbReference type="CTD" id="31448"/>
<name>A0A6J2TT67_DROLE</name>
<dbReference type="PANTHER" id="PTHR15481">
    <property type="entry name" value="RIBONUCLEIC ACID BINDING PROTEIN S1"/>
    <property type="match status" value="1"/>
</dbReference>
<accession>A0A6J2TT67</accession>
<evidence type="ECO:0000313" key="5">
    <source>
        <dbReference type="Proteomes" id="UP000504634"/>
    </source>
</evidence>
<dbReference type="GO" id="GO:0005654">
    <property type="term" value="C:nucleoplasm"/>
    <property type="evidence" value="ECO:0007669"/>
    <property type="project" value="TreeGrafter"/>
</dbReference>
<feature type="compositionally biased region" description="Basic and acidic residues" evidence="3">
    <location>
        <begin position="598"/>
        <end position="608"/>
    </location>
</feature>
<dbReference type="GO" id="GO:0005737">
    <property type="term" value="C:cytoplasm"/>
    <property type="evidence" value="ECO:0007669"/>
    <property type="project" value="TreeGrafter"/>
</dbReference>
<feature type="region of interest" description="Disordered" evidence="3">
    <location>
        <begin position="745"/>
        <end position="772"/>
    </location>
</feature>
<feature type="region of interest" description="Disordered" evidence="3">
    <location>
        <begin position="1"/>
        <end position="50"/>
    </location>
</feature>
<dbReference type="GO" id="GO:0003723">
    <property type="term" value="F:RNA binding"/>
    <property type="evidence" value="ECO:0007669"/>
    <property type="project" value="UniProtKB-UniRule"/>
</dbReference>
<dbReference type="Pfam" id="PF00076">
    <property type="entry name" value="RRM_1"/>
    <property type="match status" value="1"/>
</dbReference>
<evidence type="ECO:0000256" key="3">
    <source>
        <dbReference type="SAM" id="MobiDB-lite"/>
    </source>
</evidence>
<feature type="region of interest" description="Disordered" evidence="3">
    <location>
        <begin position="533"/>
        <end position="611"/>
    </location>
</feature>
<dbReference type="SUPFAM" id="SSF54928">
    <property type="entry name" value="RNA-binding domain, RBD"/>
    <property type="match status" value="1"/>
</dbReference>
<keyword evidence="1 2" id="KW-0694">RNA-binding</keyword>
<dbReference type="OrthoDB" id="360390at2759"/>
<dbReference type="PROSITE" id="PS50102">
    <property type="entry name" value="RRM"/>
    <property type="match status" value="1"/>
</dbReference>
<dbReference type="InterPro" id="IPR000504">
    <property type="entry name" value="RRM_dom"/>
</dbReference>
<reference evidence="6" key="1">
    <citation type="submission" date="2025-08" db="UniProtKB">
        <authorList>
            <consortium name="RefSeq"/>
        </authorList>
    </citation>
    <scope>IDENTIFICATION</scope>
    <source>
        <strain evidence="6">11010-0011.00</strain>
        <tissue evidence="6">Whole body</tissue>
    </source>
</reference>
<evidence type="ECO:0000259" key="4">
    <source>
        <dbReference type="PROSITE" id="PS50102"/>
    </source>
</evidence>
<dbReference type="Proteomes" id="UP000504634">
    <property type="component" value="Unplaced"/>
</dbReference>
<feature type="domain" description="RRM" evidence="4">
    <location>
        <begin position="621"/>
        <end position="698"/>
    </location>
</feature>
<sequence>MDDSNPNMQQEQDLPGYSSADDSGSEAESLSSGDSDSSDSENNTTKSWEDEYDKIAGKPVKEFEDYAKMCRLALNLTDFTKLKASFAEFDEKYAIPSELWLHYLRKLILVTQTDKERKEFETWLIKAMKTYYDTKLSDLVLEYLMEKGSTDNSYFWSNVMADYSLECQHYFEKMRTFLKSITNQDECDIINALVRESCPNWDISSKESYAILDLVLICDDLVAKAQAQNNDKKWKKYYSTYLHKVREDPTINSRVKDGLNRTMFERLVATFPAADILWIGYIEYMQKNSTHDSIISKPSPASSEQKLGFLKNSPLELVKRALLAGPSIRLNHLYLHMMEQAGYTVEQIDEALQQIFPRITRQMVMTVELYLDYLAYRVRVLNSESEEQVTALRTSFQQVWDSLSLTYGDKADTNFEVLKLWAQVEYSHLKCPEQGNAIWRQILAYLSEAQLWLEYAQMETEYNGAAGTREILQEALELNLYNAHILEGYYRRFERCYGTYETIADCQARQATIARSSMFVTEHLHPQNRFKMANLKFSTPQQRNKQTDAKDKTRKHQTAAKDKTSKPQAAAKDKRPKPQVTAGLDNNPPKAQQPSKQSKIEKQPEAEPKVNFTYSVDMEENKIFIKNLHADCTEHELQNIFKDYGAIKDVRLVYNLRNVFKGFAYIEFEEAEHASKAVAGANGLSLGGKDIFVAISHPPQKRNSEKFEKPLAQKRRVQTSLIPTTFLRQDAAAKRRKMLDIEIETDKGKNNDGATASSSIVSNGGEGAKKTNDYFRQLLNK</sequence>